<dbReference type="SMART" id="SM00382">
    <property type="entry name" value="AAA"/>
    <property type="match status" value="1"/>
</dbReference>
<proteinExistence type="inferred from homology"/>
<evidence type="ECO:0000259" key="11">
    <source>
        <dbReference type="SMART" id="SM00382"/>
    </source>
</evidence>
<dbReference type="SUPFAM" id="SSF52540">
    <property type="entry name" value="P-loop containing nucleoside triphosphate hydrolases"/>
    <property type="match status" value="1"/>
</dbReference>
<feature type="domain" description="AAA+ ATPase" evidence="11">
    <location>
        <begin position="164"/>
        <end position="344"/>
    </location>
</feature>
<keyword evidence="10" id="KW-0066">ATP synthesis</keyword>
<dbReference type="SUPFAM" id="SSF47917">
    <property type="entry name" value="C-terminal domain of alpha and beta subunits of F1 ATP synthase"/>
    <property type="match status" value="1"/>
</dbReference>
<dbReference type="Pfam" id="PF22919">
    <property type="entry name" value="ATP-synt_VA_C"/>
    <property type="match status" value="1"/>
</dbReference>
<evidence type="ECO:0000256" key="7">
    <source>
        <dbReference type="ARBA" id="ARBA00023065"/>
    </source>
</evidence>
<comment type="subcellular location">
    <subcellularLocation>
        <location evidence="1">Membrane</location>
    </subcellularLocation>
</comment>
<comment type="similarity">
    <text evidence="2">Belongs to the ATPase alpha/beta chains family.</text>
</comment>
<evidence type="ECO:0000256" key="2">
    <source>
        <dbReference type="ARBA" id="ARBA00008936"/>
    </source>
</evidence>
<dbReference type="Gene3D" id="2.40.10.170">
    <property type="match status" value="1"/>
</dbReference>
<dbReference type="PROSITE" id="PS00152">
    <property type="entry name" value="ATPASE_ALPHA_BETA"/>
    <property type="match status" value="1"/>
</dbReference>
<dbReference type="Pfam" id="PF00006">
    <property type="entry name" value="ATP-synt_ab"/>
    <property type="match status" value="1"/>
</dbReference>
<evidence type="ECO:0000256" key="3">
    <source>
        <dbReference type="ARBA" id="ARBA00022448"/>
    </source>
</evidence>
<evidence type="ECO:0000256" key="10">
    <source>
        <dbReference type="ARBA" id="ARBA00023310"/>
    </source>
</evidence>
<dbReference type="InterPro" id="IPR003593">
    <property type="entry name" value="AAA+_ATPase"/>
</dbReference>
<keyword evidence="8" id="KW-0472">Membrane</keyword>
<dbReference type="GO" id="GO:0045259">
    <property type="term" value="C:proton-transporting ATP synthase complex"/>
    <property type="evidence" value="ECO:0007669"/>
    <property type="project" value="UniProtKB-KW"/>
</dbReference>
<keyword evidence="5" id="KW-0067">ATP-binding</keyword>
<evidence type="ECO:0000313" key="12">
    <source>
        <dbReference type="EMBL" id="MCA9302001.1"/>
    </source>
</evidence>
<evidence type="ECO:0000256" key="9">
    <source>
        <dbReference type="ARBA" id="ARBA00023196"/>
    </source>
</evidence>
<keyword evidence="3" id="KW-0813">Transport</keyword>
<organism evidence="12 13">
    <name type="scientific">candidate division WWE3 bacterium</name>
    <dbReference type="NCBI Taxonomy" id="2053526"/>
    <lineage>
        <taxon>Bacteria</taxon>
        <taxon>Katanobacteria</taxon>
    </lineage>
</organism>
<dbReference type="EMBL" id="JAGQNY010000004">
    <property type="protein sequence ID" value="MCA9302001.1"/>
    <property type="molecule type" value="Genomic_DNA"/>
</dbReference>
<dbReference type="Gene3D" id="1.10.1140.10">
    <property type="entry name" value="Bovine Mitochondrial F1-atpase, Atp Synthase Beta Chain, Chain D, domain 3"/>
    <property type="match status" value="1"/>
</dbReference>
<keyword evidence="7" id="KW-0406">Ion transport</keyword>
<reference evidence="12" key="1">
    <citation type="submission" date="2020-04" db="EMBL/GenBank/DDBJ databases">
        <authorList>
            <person name="Zhang T."/>
        </authorList>
    </citation>
    <scope>NUCLEOTIDE SEQUENCE</scope>
    <source>
        <strain evidence="12">HKST-UBA80</strain>
    </source>
</reference>
<evidence type="ECO:0000256" key="8">
    <source>
        <dbReference type="ARBA" id="ARBA00023136"/>
    </source>
</evidence>
<comment type="caution">
    <text evidence="12">The sequence shown here is derived from an EMBL/GenBank/DDBJ whole genome shotgun (WGS) entry which is preliminary data.</text>
</comment>
<dbReference type="Gene3D" id="3.40.50.300">
    <property type="entry name" value="P-loop containing nucleotide triphosphate hydrolases"/>
    <property type="match status" value="1"/>
</dbReference>
<dbReference type="GO" id="GO:0005524">
    <property type="term" value="F:ATP binding"/>
    <property type="evidence" value="ECO:0007669"/>
    <property type="project" value="UniProtKB-KW"/>
</dbReference>
<dbReference type="GO" id="GO:0046933">
    <property type="term" value="F:proton-transporting ATP synthase activity, rotational mechanism"/>
    <property type="evidence" value="ECO:0007669"/>
    <property type="project" value="TreeGrafter"/>
</dbReference>
<evidence type="ECO:0000313" key="13">
    <source>
        <dbReference type="Proteomes" id="UP000714817"/>
    </source>
</evidence>
<dbReference type="InterPro" id="IPR024034">
    <property type="entry name" value="ATPase_F1/V1_b/a_C"/>
</dbReference>
<protein>
    <submittedName>
        <fullName evidence="12">F0F1 ATP synthase subunit beta</fullName>
    </submittedName>
</protein>
<keyword evidence="4" id="KW-0547">Nucleotide-binding</keyword>
<evidence type="ECO:0000256" key="4">
    <source>
        <dbReference type="ARBA" id="ARBA00022741"/>
    </source>
</evidence>
<dbReference type="InterPro" id="IPR027417">
    <property type="entry name" value="P-loop_NTPase"/>
</dbReference>
<dbReference type="PANTHER" id="PTHR15184">
    <property type="entry name" value="ATP SYNTHASE"/>
    <property type="match status" value="1"/>
</dbReference>
<evidence type="ECO:0000256" key="1">
    <source>
        <dbReference type="ARBA" id="ARBA00004370"/>
    </source>
</evidence>
<name>A0A955DZF2_UNCKA</name>
<evidence type="ECO:0000256" key="6">
    <source>
        <dbReference type="ARBA" id="ARBA00022967"/>
    </source>
</evidence>
<dbReference type="InterPro" id="IPR020003">
    <property type="entry name" value="ATPase_a/bsu_AS"/>
</dbReference>
<dbReference type="AlphaFoldDB" id="A0A955DZF2"/>
<reference evidence="12" key="2">
    <citation type="journal article" date="2021" name="Microbiome">
        <title>Successional dynamics and alternative stable states in a saline activated sludge microbial community over 9 years.</title>
        <authorList>
            <person name="Wang Y."/>
            <person name="Ye J."/>
            <person name="Ju F."/>
            <person name="Liu L."/>
            <person name="Boyd J.A."/>
            <person name="Deng Y."/>
            <person name="Parks D.H."/>
            <person name="Jiang X."/>
            <person name="Yin X."/>
            <person name="Woodcroft B.J."/>
            <person name="Tyson G.W."/>
            <person name="Hugenholtz P."/>
            <person name="Polz M.F."/>
            <person name="Zhang T."/>
        </authorList>
    </citation>
    <scope>NUCLEOTIDE SEQUENCE</scope>
    <source>
        <strain evidence="12">HKST-UBA80</strain>
    </source>
</reference>
<evidence type="ECO:0000256" key="5">
    <source>
        <dbReference type="ARBA" id="ARBA00022840"/>
    </source>
</evidence>
<dbReference type="InterPro" id="IPR050053">
    <property type="entry name" value="ATPase_alpha/beta_chains"/>
</dbReference>
<gene>
    <name evidence="12" type="ORF">KDA10_01375</name>
</gene>
<dbReference type="InterPro" id="IPR000194">
    <property type="entry name" value="ATPase_F1/V1/A1_a/bsu_nucl-bd"/>
</dbReference>
<dbReference type="SUPFAM" id="SSF50615">
    <property type="entry name" value="N-terminal domain of alpha and beta subunits of F1 ATP synthase"/>
    <property type="match status" value="1"/>
</dbReference>
<keyword evidence="9" id="KW-0139">CF(1)</keyword>
<dbReference type="Proteomes" id="UP000714817">
    <property type="component" value="Unassembled WGS sequence"/>
</dbReference>
<sequence length="485" mass="53536">MKSIDLEKNSLVGVVSAVNGFVAEIIFPSGKVPKIHTMLENTELGVVLQVSKIINQKTALCICLKHHTKIYRSLELTVTGEMLKVPVGKFTLGKSINLFGDYVYFDSKVSEPEKEKILSGVADSSVSEYADVFSLPLNYSFVVNSSEVIETGIKVVDLFTPLVKGRRVGLFGGAGVGKTILLNEILHNIIQKNKQNTLSVYAGIGERIREGHEVFNNLGRTEIMSNVAMLFGTMADNPAVRYLSGLAAVANAEYFRDVLKKDVLFFIDNAFRFVQAGNELSLFLNELPSEDGYQPSLYSQLAALHERLASTKDASITTIEAVYVPADDILDRAVQSIFEFLDSSIVLSRDIYSEGVFPAVDILESNSSLLSPEIVGEDHYSTTLSAQRLLKTAGDLDRIVSLVGEAELSFEDKLIYKRARKLKNYFTQNFFTSSQQTGRPGAYVPLADTIRDTKAIISGQYDEITEDKFLFIASYSGSAEEENKE</sequence>
<dbReference type="InterPro" id="IPR055190">
    <property type="entry name" value="ATP-synt_VA_C"/>
</dbReference>
<dbReference type="PANTHER" id="PTHR15184:SF71">
    <property type="entry name" value="ATP SYNTHASE SUBUNIT BETA, MITOCHONDRIAL"/>
    <property type="match status" value="1"/>
</dbReference>
<keyword evidence="6" id="KW-1278">Translocase</keyword>
<accession>A0A955DZF2</accession>
<dbReference type="InterPro" id="IPR036121">
    <property type="entry name" value="ATPase_F1/V1/A1_a/bsu_N_sf"/>
</dbReference>